<protein>
    <submittedName>
        <fullName evidence="1">Uncharacterized protein</fullName>
    </submittedName>
</protein>
<name>A0A5C8DX86_9SPIR</name>
<sequence length="262" mass="30978">MLEEEYNNEEEKEEFEELELLNGENHLPKEIVDDFNKHINIINKFSQLINEENEIIPESFAKEFKKNNKIIKEFASILNSEDINQEEIIKALEEQTEAMKDFVSMMNEEGLISEYESAVMRLDTEIKCFSLDYNIETEFLDIPSGVDFSNLDIPEEIKPYIEKGEYQSVYAFNIPTDLKPYFEEYIKIAEVSGYFKLKENGYTVKLTYSYEDEPSKIYIADIIEPESREITNKFSKDIQEKLKDNPYIDYDFIVNQNEDLEE</sequence>
<proteinExistence type="predicted"/>
<evidence type="ECO:0000313" key="2">
    <source>
        <dbReference type="Proteomes" id="UP000324707"/>
    </source>
</evidence>
<organism evidence="1 2">
    <name type="scientific">Brachyspira aalborgi</name>
    <dbReference type="NCBI Taxonomy" id="29522"/>
    <lineage>
        <taxon>Bacteria</taxon>
        <taxon>Pseudomonadati</taxon>
        <taxon>Spirochaetota</taxon>
        <taxon>Spirochaetia</taxon>
        <taxon>Brachyspirales</taxon>
        <taxon>Brachyspiraceae</taxon>
        <taxon>Brachyspira</taxon>
    </lineage>
</organism>
<gene>
    <name evidence="1" type="ORF">EPJ69_09500</name>
</gene>
<evidence type="ECO:0000313" key="1">
    <source>
        <dbReference type="EMBL" id="TXJ30297.1"/>
    </source>
</evidence>
<dbReference type="RefSeq" id="WP_147737199.1">
    <property type="nucleotide sequence ID" value="NZ_SAXX01000023.1"/>
</dbReference>
<dbReference type="AlphaFoldDB" id="A0A5C8DX86"/>
<dbReference type="EMBL" id="SAXX01000023">
    <property type="protein sequence ID" value="TXJ30297.1"/>
    <property type="molecule type" value="Genomic_DNA"/>
</dbReference>
<comment type="caution">
    <text evidence="1">The sequence shown here is derived from an EMBL/GenBank/DDBJ whole genome shotgun (WGS) entry which is preliminary data.</text>
</comment>
<accession>A0A5C8DX86</accession>
<dbReference type="Proteomes" id="UP000324707">
    <property type="component" value="Unassembled WGS sequence"/>
</dbReference>
<reference evidence="1 2" key="1">
    <citation type="journal article" date="1992" name="Lakartidningen">
        <title>[Penicillin V and not amoxicillin is the first choice preparation in acute otitis].</title>
        <authorList>
            <person name="Kamme C."/>
            <person name="Lundgren K."/>
            <person name="Prellner K."/>
        </authorList>
    </citation>
    <scope>NUCLEOTIDE SEQUENCE [LARGE SCALE GENOMIC DNA]</scope>
    <source>
        <strain evidence="1 2">PC5538III-lc</strain>
    </source>
</reference>